<dbReference type="Gene3D" id="3.30.200.20">
    <property type="entry name" value="Phosphorylase Kinase, domain 1"/>
    <property type="match status" value="1"/>
</dbReference>
<evidence type="ECO:0000256" key="7">
    <source>
        <dbReference type="SAM" id="MobiDB-lite"/>
    </source>
</evidence>
<dbReference type="Gene3D" id="1.10.510.10">
    <property type="entry name" value="Transferase(Phosphotransferase) domain 1"/>
    <property type="match status" value="1"/>
</dbReference>
<evidence type="ECO:0000313" key="9">
    <source>
        <dbReference type="EMBL" id="CEM12321.1"/>
    </source>
</evidence>
<dbReference type="PhylomeDB" id="A0A0G4FHC3"/>
<evidence type="ECO:0000256" key="3">
    <source>
        <dbReference type="ARBA" id="ARBA00022741"/>
    </source>
</evidence>
<feature type="region of interest" description="Disordered" evidence="7">
    <location>
        <begin position="483"/>
        <end position="527"/>
    </location>
</feature>
<dbReference type="SUPFAM" id="SSF56112">
    <property type="entry name" value="Protein kinase-like (PK-like)"/>
    <property type="match status" value="1"/>
</dbReference>
<sequence length="527" mass="57934">MMKKGFLQSSSSKESKLSGKLPSAPPLAANGKPTADHFVIERLVGQGNFSEVLHVTEKGTGNEFAMKVMEKQKVERHHKQRDVLMEKHVLTKLNEPGHPHVVRLFQTFKDDSTGGLYFILEYCGGGEVWEMVRRVGTLDVPSLRVWAAQTVSALGYLHSRNVVHRDLKCENLMLTDEGAIKLIDFGTALDADRPDLEGAGNRAGQKTFSHYVGSANFMAPEAIQNKGNDFRSDLWALGCTLFQMASGEPPFEANSEYLVYLKSMEGEKNLTFPFGFPPLLEDLVRRLVKVDPDDRLSLAEVKRHPFFEGLDVDNPPRDRPPVPPLWSICLKSLAVTRQPERVNREAAEGGREAFRRGAEVRKPETLHGIQRLRSRFGRDIRREVGDGVGALKAAIEGETPPSAPPEGVTPTISTLLEGAPVSLAPGEDPPQAAEDGENSLAARSSLGGRESEKALEVSRRLIWLRELVDDGFLSLEEENPLAGLAEAAGGDGEEDADSDDDLSESSKGSMEKETKMYDSPKGDKQKD</sequence>
<dbReference type="PROSITE" id="PS00107">
    <property type="entry name" value="PROTEIN_KINASE_ATP"/>
    <property type="match status" value="1"/>
</dbReference>
<dbReference type="InterPro" id="IPR011009">
    <property type="entry name" value="Kinase-like_dom_sf"/>
</dbReference>
<dbReference type="InterPro" id="IPR017441">
    <property type="entry name" value="Protein_kinase_ATP_BS"/>
</dbReference>
<dbReference type="VEuPathDB" id="CryptoDB:Cvel_16847"/>
<feature type="domain" description="Protein kinase" evidence="8">
    <location>
        <begin position="38"/>
        <end position="307"/>
    </location>
</feature>
<dbReference type="GO" id="GO:0004674">
    <property type="term" value="F:protein serine/threonine kinase activity"/>
    <property type="evidence" value="ECO:0007669"/>
    <property type="project" value="UniProtKB-KW"/>
</dbReference>
<feature type="compositionally biased region" description="Acidic residues" evidence="7">
    <location>
        <begin position="491"/>
        <end position="503"/>
    </location>
</feature>
<keyword evidence="2" id="KW-0808">Transferase</keyword>
<dbReference type="GO" id="GO:0005524">
    <property type="term" value="F:ATP binding"/>
    <property type="evidence" value="ECO:0007669"/>
    <property type="project" value="UniProtKB-UniRule"/>
</dbReference>
<gene>
    <name evidence="9" type="ORF">Cvel_16847</name>
</gene>
<dbReference type="PROSITE" id="PS00108">
    <property type="entry name" value="PROTEIN_KINASE_ST"/>
    <property type="match status" value="1"/>
</dbReference>
<evidence type="ECO:0000256" key="1">
    <source>
        <dbReference type="ARBA" id="ARBA00022527"/>
    </source>
</evidence>
<evidence type="ECO:0000256" key="2">
    <source>
        <dbReference type="ARBA" id="ARBA00022679"/>
    </source>
</evidence>
<dbReference type="InterPro" id="IPR000719">
    <property type="entry name" value="Prot_kinase_dom"/>
</dbReference>
<dbReference type="PANTHER" id="PTHR24353">
    <property type="entry name" value="CYCLIC NUCLEOTIDE-DEPENDENT PROTEIN KINASE"/>
    <property type="match status" value="1"/>
</dbReference>
<accession>A0A0G4FHC3</accession>
<feature type="compositionally biased region" description="Basic and acidic residues" evidence="7">
    <location>
        <begin position="509"/>
        <end position="527"/>
    </location>
</feature>
<dbReference type="SMART" id="SM00220">
    <property type="entry name" value="S_TKc"/>
    <property type="match status" value="1"/>
</dbReference>
<evidence type="ECO:0000256" key="4">
    <source>
        <dbReference type="ARBA" id="ARBA00022777"/>
    </source>
</evidence>
<name>A0A0G4FHC3_9ALVE</name>
<keyword evidence="4" id="KW-0418">Kinase</keyword>
<feature type="compositionally biased region" description="Low complexity" evidence="7">
    <location>
        <begin position="7"/>
        <end position="22"/>
    </location>
</feature>
<organism evidence="9">
    <name type="scientific">Chromera velia CCMP2878</name>
    <dbReference type="NCBI Taxonomy" id="1169474"/>
    <lineage>
        <taxon>Eukaryota</taxon>
        <taxon>Sar</taxon>
        <taxon>Alveolata</taxon>
        <taxon>Colpodellida</taxon>
        <taxon>Chromeraceae</taxon>
        <taxon>Chromera</taxon>
    </lineage>
</organism>
<keyword evidence="1" id="KW-0723">Serine/threonine-protein kinase</keyword>
<dbReference type="Pfam" id="PF00069">
    <property type="entry name" value="Pkinase"/>
    <property type="match status" value="1"/>
</dbReference>
<dbReference type="EMBL" id="CDMZ01000349">
    <property type="protein sequence ID" value="CEM12321.1"/>
    <property type="molecule type" value="Genomic_DNA"/>
</dbReference>
<dbReference type="AlphaFoldDB" id="A0A0G4FHC3"/>
<dbReference type="FunFam" id="3.30.200.20:FF:000042">
    <property type="entry name" value="Aurora kinase A"/>
    <property type="match status" value="1"/>
</dbReference>
<keyword evidence="3 6" id="KW-0547">Nucleotide-binding</keyword>
<protein>
    <recommendedName>
        <fullName evidence="8">Protein kinase domain-containing protein</fullName>
    </recommendedName>
</protein>
<evidence type="ECO:0000256" key="5">
    <source>
        <dbReference type="ARBA" id="ARBA00022840"/>
    </source>
</evidence>
<evidence type="ECO:0000259" key="8">
    <source>
        <dbReference type="PROSITE" id="PS50011"/>
    </source>
</evidence>
<proteinExistence type="predicted"/>
<evidence type="ECO:0000256" key="6">
    <source>
        <dbReference type="PROSITE-ProRule" id="PRU10141"/>
    </source>
</evidence>
<dbReference type="PROSITE" id="PS50011">
    <property type="entry name" value="PROTEIN_KINASE_DOM"/>
    <property type="match status" value="1"/>
</dbReference>
<reference evidence="9" key="1">
    <citation type="submission" date="2014-11" db="EMBL/GenBank/DDBJ databases">
        <authorList>
            <person name="Otto D Thomas"/>
            <person name="Naeem Raeece"/>
        </authorList>
    </citation>
    <scope>NUCLEOTIDE SEQUENCE</scope>
</reference>
<keyword evidence="5 6" id="KW-0067">ATP-binding</keyword>
<dbReference type="InterPro" id="IPR008271">
    <property type="entry name" value="Ser/Thr_kinase_AS"/>
</dbReference>
<feature type="region of interest" description="Disordered" evidence="7">
    <location>
        <begin position="1"/>
        <end position="32"/>
    </location>
</feature>
<feature type="binding site" evidence="6">
    <location>
        <position position="67"/>
    </location>
    <ligand>
        <name>ATP</name>
        <dbReference type="ChEBI" id="CHEBI:30616"/>
    </ligand>
</feature>